<sequence>MQLFRLQNKSKMNRRPIGLPVWTPMFILFLLFLASVWGKPPLVVNRQGLLDMYHRQVHGSGPNKKGMECPGEGMLDIKHNRFDRSMSPFKAFLSWPGKPRKTAKLKPVEEDSYGHEVRSKYKAEEPIYENKLDRFLAQDDELDFEPKLGLDHEYADHLSQDEDQDMFDSFQPSKSKLINSPMMDYKREFASDEANPYVENLRQRYEPSPFALSD</sequence>
<dbReference type="AlphaFoldDB" id="A0AB39YW71"/>
<name>A0AB39YW71_DROSZ</name>
<protein>
    <submittedName>
        <fullName evidence="2">Uncharacterized protein isoform X1</fullName>
    </submittedName>
</protein>
<accession>A0AB39YW71</accession>
<evidence type="ECO:0000313" key="1">
    <source>
        <dbReference type="Proteomes" id="UP001652628"/>
    </source>
</evidence>
<dbReference type="GeneID" id="108004628"/>
<organism evidence="1 2">
    <name type="scientific">Drosophila suzukii</name>
    <name type="common">Spotted-wing drosophila fruit fly</name>
    <dbReference type="NCBI Taxonomy" id="28584"/>
    <lineage>
        <taxon>Eukaryota</taxon>
        <taxon>Metazoa</taxon>
        <taxon>Ecdysozoa</taxon>
        <taxon>Arthropoda</taxon>
        <taxon>Hexapoda</taxon>
        <taxon>Insecta</taxon>
        <taxon>Pterygota</taxon>
        <taxon>Neoptera</taxon>
        <taxon>Endopterygota</taxon>
        <taxon>Diptera</taxon>
        <taxon>Brachycera</taxon>
        <taxon>Muscomorpha</taxon>
        <taxon>Ephydroidea</taxon>
        <taxon>Drosophilidae</taxon>
        <taxon>Drosophila</taxon>
        <taxon>Sophophora</taxon>
    </lineage>
</organism>
<dbReference type="Proteomes" id="UP001652628">
    <property type="component" value="Chromosome X"/>
</dbReference>
<keyword evidence="1" id="KW-1185">Reference proteome</keyword>
<evidence type="ECO:0000313" key="2">
    <source>
        <dbReference type="RefSeq" id="XP_016923056.3"/>
    </source>
</evidence>
<dbReference type="RefSeq" id="XP_016923056.3">
    <property type="nucleotide sequence ID" value="XM_017067567.4"/>
</dbReference>
<reference evidence="2" key="1">
    <citation type="submission" date="2025-08" db="UniProtKB">
        <authorList>
            <consortium name="RefSeq"/>
        </authorList>
    </citation>
    <scope>IDENTIFICATION</scope>
</reference>
<proteinExistence type="predicted"/>
<gene>
    <name evidence="2" type="primary">LOC108004628</name>
</gene>